<dbReference type="GO" id="GO:0005737">
    <property type="term" value="C:cytoplasm"/>
    <property type="evidence" value="ECO:0007669"/>
    <property type="project" value="UniProtKB-SubCell"/>
</dbReference>
<dbReference type="Gene3D" id="3.40.1190.10">
    <property type="entry name" value="Mur-like, catalytic domain"/>
    <property type="match status" value="1"/>
</dbReference>
<dbReference type="UniPathway" id="UPA00219"/>
<keyword evidence="4 7" id="KW-0573">Peptidoglycan synthesis</keyword>
<proteinExistence type="inferred from homology"/>
<dbReference type="Proteomes" id="UP000244441">
    <property type="component" value="Chromosome"/>
</dbReference>
<keyword evidence="2 7" id="KW-0132">Cell division</keyword>
<reference evidence="12 13" key="1">
    <citation type="submission" date="2018-01" db="EMBL/GenBank/DDBJ databases">
        <title>Genome sequence of a Cantenovulum-like bacteria.</title>
        <authorList>
            <person name="Tan W.R."/>
            <person name="Lau N.-S."/>
            <person name="Go F."/>
            <person name="Amirul A.-A.A."/>
        </authorList>
    </citation>
    <scope>NUCLEOTIDE SEQUENCE [LARGE SCALE GENOMIC DNA]</scope>
    <source>
        <strain evidence="12 13">CCB-QB4</strain>
    </source>
</reference>
<dbReference type="NCBIfam" id="NF001126">
    <property type="entry name" value="PRK00139.1-4"/>
    <property type="match status" value="1"/>
</dbReference>
<evidence type="ECO:0000256" key="5">
    <source>
        <dbReference type="ARBA" id="ARBA00023306"/>
    </source>
</evidence>
<feature type="binding site" evidence="7">
    <location>
        <position position="204"/>
    </location>
    <ligand>
        <name>UDP-N-acetyl-alpha-D-muramoyl-L-alanyl-D-glutamate</name>
        <dbReference type="ChEBI" id="CHEBI:83900"/>
    </ligand>
</feature>
<comment type="subcellular location">
    <subcellularLocation>
        <location evidence="7 8">Cytoplasm</location>
    </subcellularLocation>
</comment>
<dbReference type="InterPro" id="IPR035911">
    <property type="entry name" value="MurE/MurF_N"/>
</dbReference>
<evidence type="ECO:0000256" key="7">
    <source>
        <dbReference type="HAMAP-Rule" id="MF_00208"/>
    </source>
</evidence>
<feature type="domain" description="Mur ligase C-terminal" evidence="10">
    <location>
        <begin position="371"/>
        <end position="501"/>
    </location>
</feature>
<name>A0A2S0VX45_9ALTE</name>
<keyword evidence="7" id="KW-0963">Cytoplasm</keyword>
<evidence type="ECO:0000256" key="2">
    <source>
        <dbReference type="ARBA" id="ARBA00022618"/>
    </source>
</evidence>
<feature type="domain" description="Mur ligase N-terminal catalytic" evidence="9">
    <location>
        <begin position="44"/>
        <end position="90"/>
    </location>
</feature>
<comment type="caution">
    <text evidence="7">Lacks conserved residue(s) required for the propagation of feature annotation.</text>
</comment>
<dbReference type="SUPFAM" id="SSF53623">
    <property type="entry name" value="MurD-like peptide ligases, catalytic domain"/>
    <property type="match status" value="1"/>
</dbReference>
<dbReference type="InterPro" id="IPR005761">
    <property type="entry name" value="UDP-N-AcMur-Glu-dNH2Pim_ligase"/>
</dbReference>
<evidence type="ECO:0000256" key="3">
    <source>
        <dbReference type="ARBA" id="ARBA00022960"/>
    </source>
</evidence>
<feature type="binding site" evidence="7">
    <location>
        <begin position="136"/>
        <end position="142"/>
    </location>
    <ligand>
        <name>ATP</name>
        <dbReference type="ChEBI" id="CHEBI:30616"/>
    </ligand>
</feature>
<dbReference type="PANTHER" id="PTHR23135:SF4">
    <property type="entry name" value="UDP-N-ACETYLMURAMOYL-L-ALANYL-D-GLUTAMATE--2,6-DIAMINOPIMELATE LIGASE MURE HOMOLOG, CHLOROPLASTIC"/>
    <property type="match status" value="1"/>
</dbReference>
<dbReference type="SUPFAM" id="SSF63418">
    <property type="entry name" value="MurE/MurF N-terminal domain"/>
    <property type="match status" value="1"/>
</dbReference>
<feature type="modified residue" description="N6-carboxylysine" evidence="7">
    <location>
        <position position="244"/>
    </location>
</feature>
<dbReference type="PANTHER" id="PTHR23135">
    <property type="entry name" value="MUR LIGASE FAMILY MEMBER"/>
    <property type="match status" value="1"/>
</dbReference>
<keyword evidence="13" id="KW-1185">Reference proteome</keyword>
<keyword evidence="6 7" id="KW-0961">Cell wall biogenesis/degradation</keyword>
<feature type="binding site" evidence="7">
    <location>
        <position position="49"/>
    </location>
    <ligand>
        <name>UDP-N-acetyl-alpha-D-muramoyl-L-alanyl-D-glutamate</name>
        <dbReference type="ChEBI" id="CHEBI:83900"/>
    </ligand>
</feature>
<keyword evidence="7" id="KW-0460">Magnesium</keyword>
<evidence type="ECO:0000259" key="10">
    <source>
        <dbReference type="Pfam" id="PF02875"/>
    </source>
</evidence>
<evidence type="ECO:0000259" key="11">
    <source>
        <dbReference type="Pfam" id="PF08245"/>
    </source>
</evidence>
<comment type="similarity">
    <text evidence="1 7">Belongs to the MurCDEF family. MurE subfamily.</text>
</comment>
<evidence type="ECO:0000256" key="1">
    <source>
        <dbReference type="ARBA" id="ARBA00005898"/>
    </source>
</evidence>
<dbReference type="KEGG" id="cate:C2869_21130"/>
<organism evidence="12 13">
    <name type="scientific">Saccharobesus litoralis</name>
    <dbReference type="NCBI Taxonomy" id="2172099"/>
    <lineage>
        <taxon>Bacteria</taxon>
        <taxon>Pseudomonadati</taxon>
        <taxon>Pseudomonadota</taxon>
        <taxon>Gammaproteobacteria</taxon>
        <taxon>Alteromonadales</taxon>
        <taxon>Alteromonadaceae</taxon>
        <taxon>Saccharobesus</taxon>
    </lineage>
</organism>
<dbReference type="GO" id="GO:0016881">
    <property type="term" value="F:acid-amino acid ligase activity"/>
    <property type="evidence" value="ECO:0007669"/>
    <property type="project" value="UniProtKB-UniRule"/>
</dbReference>
<dbReference type="InterPro" id="IPR036565">
    <property type="entry name" value="Mur-like_cat_sf"/>
</dbReference>
<evidence type="ECO:0000256" key="4">
    <source>
        <dbReference type="ARBA" id="ARBA00022984"/>
    </source>
</evidence>
<dbReference type="Pfam" id="PF02875">
    <property type="entry name" value="Mur_ligase_C"/>
    <property type="match status" value="1"/>
</dbReference>
<feature type="binding site" evidence="7">
    <location>
        <begin position="178"/>
        <end position="179"/>
    </location>
    <ligand>
        <name>UDP-N-acetyl-alpha-D-muramoyl-L-alanyl-D-glutamate</name>
        <dbReference type="ChEBI" id="CHEBI:83900"/>
    </ligand>
</feature>
<comment type="cofactor">
    <cofactor evidence="7">
        <name>Mg(2+)</name>
        <dbReference type="ChEBI" id="CHEBI:18420"/>
    </cofactor>
</comment>
<dbReference type="Pfam" id="PF08245">
    <property type="entry name" value="Mur_ligase_M"/>
    <property type="match status" value="1"/>
</dbReference>
<evidence type="ECO:0000256" key="6">
    <source>
        <dbReference type="ARBA" id="ARBA00023316"/>
    </source>
</evidence>
<dbReference type="GO" id="GO:0071555">
    <property type="term" value="P:cell wall organization"/>
    <property type="evidence" value="ECO:0007669"/>
    <property type="project" value="UniProtKB-KW"/>
</dbReference>
<comment type="pathway">
    <text evidence="7 8">Cell wall biogenesis; peptidoglycan biosynthesis.</text>
</comment>
<gene>
    <name evidence="7" type="primary">murE</name>
    <name evidence="12" type="ORF">C2869_21130</name>
</gene>
<dbReference type="Pfam" id="PF01225">
    <property type="entry name" value="Mur_ligase"/>
    <property type="match status" value="1"/>
</dbReference>
<dbReference type="InterPro" id="IPR004101">
    <property type="entry name" value="Mur_ligase_C"/>
</dbReference>
<dbReference type="GO" id="GO:0005524">
    <property type="term" value="F:ATP binding"/>
    <property type="evidence" value="ECO:0007669"/>
    <property type="project" value="UniProtKB-UniRule"/>
</dbReference>
<dbReference type="GO" id="GO:0000287">
    <property type="term" value="F:magnesium ion binding"/>
    <property type="evidence" value="ECO:0007669"/>
    <property type="project" value="UniProtKB-UniRule"/>
</dbReference>
<dbReference type="Gene3D" id="3.40.1390.10">
    <property type="entry name" value="MurE/MurF, N-terminal domain"/>
    <property type="match status" value="1"/>
</dbReference>
<evidence type="ECO:0000313" key="13">
    <source>
        <dbReference type="Proteomes" id="UP000244441"/>
    </source>
</evidence>
<dbReference type="InterPro" id="IPR000713">
    <property type="entry name" value="Mur_ligase_N"/>
</dbReference>
<accession>A0A2S0VX45</accession>
<protein>
    <recommendedName>
        <fullName evidence="7">UDP-N-acetylmuramyl-tripeptide synthetase</fullName>
        <ecNumber evidence="7">6.3.2.-</ecNumber>
    </recommendedName>
    <alternativeName>
        <fullName evidence="7">UDP-MurNAc-tripeptide synthetase</fullName>
    </alternativeName>
</protein>
<sequence>MNYRITKKTQSPLPRVREESQVPKSLTMLNDICQVNLPSIAFEHLHLDSRKVNNQSVFIALKGAQFDGRNFIAKAVQQGAVAVLADADESSQHGVRQTVNSVPVIFIWRLSHLQADIAACVSQADIAELALIGVTGTNGKTTVANMVFQALLLLDRDAAYVGTLGVQTKHKLQPLLNTTPVAIELHDLLTAIAKQQDVCCLEVSSHALAEQRIKGLAFQVTAFTNLSHDHLDFHGDMQGYFAAKTKLFSDYESADVVINLDCSWGQKLAHQVMSGAKSVRVVSRVASDENSYFLNQTNPHGRYLIVTQADAKADGFELSISSESETASLFLPFYGDFNIENALVAMACLLEMNYSLADIAKAFAQVKPIAGRMEHFGKNSQPNVIVDFAHTPDGLEKALVACRRHLTEQGQLFVVFGCGGDRDTDKRPVMGQIAAKYADKIFVTNDNSRSESPELIAKAILKGISDQDKQKVVVELDRKLAIQSAVQAAQAQDIILVAGKGHETTQEIAGIKHAYNEREYVQQLMEQAA</sequence>
<feature type="binding site" evidence="7">
    <location>
        <position position="47"/>
    </location>
    <ligand>
        <name>UDP-N-acetyl-alpha-D-muramoyl-L-alanyl-D-glutamate</name>
        <dbReference type="ChEBI" id="CHEBI:83900"/>
    </ligand>
</feature>
<evidence type="ECO:0000313" key="12">
    <source>
        <dbReference type="EMBL" id="AWB68745.1"/>
    </source>
</evidence>
<feature type="domain" description="Mur ligase central" evidence="11">
    <location>
        <begin position="134"/>
        <end position="348"/>
    </location>
</feature>
<keyword evidence="3 7" id="KW-0133">Cell shape</keyword>
<dbReference type="GO" id="GO:0051301">
    <property type="term" value="P:cell division"/>
    <property type="evidence" value="ECO:0007669"/>
    <property type="project" value="UniProtKB-KW"/>
</dbReference>
<keyword evidence="5 7" id="KW-0131">Cell cycle</keyword>
<dbReference type="InterPro" id="IPR036615">
    <property type="entry name" value="Mur_ligase_C_dom_sf"/>
</dbReference>
<dbReference type="SUPFAM" id="SSF53244">
    <property type="entry name" value="MurD-like peptide ligases, peptide-binding domain"/>
    <property type="match status" value="1"/>
</dbReference>
<dbReference type="EMBL" id="CP026604">
    <property type="protein sequence ID" value="AWB68745.1"/>
    <property type="molecule type" value="Genomic_DNA"/>
</dbReference>
<dbReference type="AlphaFoldDB" id="A0A2S0VX45"/>
<dbReference type="GO" id="GO:0009252">
    <property type="term" value="P:peptidoglycan biosynthetic process"/>
    <property type="evidence" value="ECO:0007669"/>
    <property type="project" value="UniProtKB-UniRule"/>
</dbReference>
<dbReference type="EC" id="6.3.2.-" evidence="7"/>
<comment type="PTM">
    <text evidence="7">Carboxylation is probably crucial for Mg(2+) binding and, consequently, for the gamma-phosphate positioning of ATP.</text>
</comment>
<keyword evidence="7" id="KW-0067">ATP-binding</keyword>
<dbReference type="NCBIfam" id="TIGR01085">
    <property type="entry name" value="murE"/>
    <property type="match status" value="1"/>
</dbReference>
<evidence type="ECO:0000259" key="9">
    <source>
        <dbReference type="Pfam" id="PF01225"/>
    </source>
</evidence>
<dbReference type="HAMAP" id="MF_00208">
    <property type="entry name" value="MurE"/>
    <property type="match status" value="1"/>
</dbReference>
<dbReference type="Gene3D" id="3.90.190.20">
    <property type="entry name" value="Mur ligase, C-terminal domain"/>
    <property type="match status" value="1"/>
</dbReference>
<keyword evidence="7 12" id="KW-0436">Ligase</keyword>
<dbReference type="GO" id="GO:0008360">
    <property type="term" value="P:regulation of cell shape"/>
    <property type="evidence" value="ECO:0007669"/>
    <property type="project" value="UniProtKB-KW"/>
</dbReference>
<keyword evidence="7" id="KW-0547">Nucleotide-binding</keyword>
<feature type="binding site" evidence="7">
    <location>
        <position position="177"/>
    </location>
    <ligand>
        <name>UDP-N-acetyl-alpha-D-muramoyl-L-alanyl-D-glutamate</name>
        <dbReference type="ChEBI" id="CHEBI:83900"/>
    </ligand>
</feature>
<evidence type="ECO:0000256" key="8">
    <source>
        <dbReference type="RuleBase" id="RU004135"/>
    </source>
</evidence>
<feature type="binding site" evidence="7">
    <location>
        <position position="212"/>
    </location>
    <ligand>
        <name>UDP-N-acetyl-alpha-D-muramoyl-L-alanyl-D-glutamate</name>
        <dbReference type="ChEBI" id="CHEBI:83900"/>
    </ligand>
</feature>
<dbReference type="InterPro" id="IPR013221">
    <property type="entry name" value="Mur_ligase_cen"/>
</dbReference>
<comment type="function">
    <text evidence="7">Catalyzes the addition of an amino acid to the nucleotide precursor UDP-N-acetylmuramoyl-L-alanyl-D-glutamate (UMAG) in the biosynthesis of bacterial cell-wall peptidoglycan.</text>
</comment>